<dbReference type="GO" id="GO:0000976">
    <property type="term" value="F:transcription cis-regulatory region binding"/>
    <property type="evidence" value="ECO:0007669"/>
    <property type="project" value="TreeGrafter"/>
</dbReference>
<dbReference type="PROSITE" id="PS50977">
    <property type="entry name" value="HTH_TETR_2"/>
    <property type="match status" value="1"/>
</dbReference>
<dbReference type="SUPFAM" id="SSF48498">
    <property type="entry name" value="Tetracyclin repressor-like, C-terminal domain"/>
    <property type="match status" value="1"/>
</dbReference>
<dbReference type="InterPro" id="IPR001647">
    <property type="entry name" value="HTH_TetR"/>
</dbReference>
<dbReference type="InterPro" id="IPR036271">
    <property type="entry name" value="Tet_transcr_reg_TetR-rel_C_sf"/>
</dbReference>
<sequence>MSTPSTDPAPRRRRDVERNERTILDAAAGVFAASGVGAPVREVATAAGVGVGTLYRHFPTRSDLVVAVYRHQIEALVDAGPALLGSEPTPFAALLRWVHQFVDFLGTKHGLARVWEGDADGFTALHTLFVDELVPVLGRLLDAARASGEVAAPTPPYQLLRAVGDLVAWSPQDPDYDVRTIVTLLVTGLRQAQPTVTDSA</sequence>
<feature type="domain" description="HTH tetR-type" evidence="5">
    <location>
        <begin position="17"/>
        <end position="76"/>
    </location>
</feature>
<organism evidence="6 7">
    <name type="scientific">Curtobacterium flaccumfaciens pv. flaccumfaciens</name>
    <dbReference type="NCBI Taxonomy" id="138532"/>
    <lineage>
        <taxon>Bacteria</taxon>
        <taxon>Bacillati</taxon>
        <taxon>Actinomycetota</taxon>
        <taxon>Actinomycetes</taxon>
        <taxon>Micrococcales</taxon>
        <taxon>Microbacteriaceae</taxon>
        <taxon>Curtobacterium</taxon>
    </lineage>
</organism>
<dbReference type="InterPro" id="IPR050109">
    <property type="entry name" value="HTH-type_TetR-like_transc_reg"/>
</dbReference>
<dbReference type="InterPro" id="IPR049445">
    <property type="entry name" value="TetR_SbtR-like_C"/>
</dbReference>
<dbReference type="GO" id="GO:0003700">
    <property type="term" value="F:DNA-binding transcription factor activity"/>
    <property type="evidence" value="ECO:0007669"/>
    <property type="project" value="TreeGrafter"/>
</dbReference>
<evidence type="ECO:0000256" key="2">
    <source>
        <dbReference type="ARBA" id="ARBA00023125"/>
    </source>
</evidence>
<evidence type="ECO:0000256" key="1">
    <source>
        <dbReference type="ARBA" id="ARBA00023015"/>
    </source>
</evidence>
<protein>
    <submittedName>
        <fullName evidence="6">TetR/AcrR family transcriptional regulator</fullName>
    </submittedName>
</protein>
<evidence type="ECO:0000259" key="5">
    <source>
        <dbReference type="PROSITE" id="PS50977"/>
    </source>
</evidence>
<dbReference type="Pfam" id="PF21597">
    <property type="entry name" value="TetR_C_43"/>
    <property type="match status" value="1"/>
</dbReference>
<keyword evidence="1" id="KW-0805">Transcription regulation</keyword>
<dbReference type="RefSeq" id="WP_017886153.1">
    <property type="nucleotide sequence ID" value="NZ_JAHEWX010000004.1"/>
</dbReference>
<evidence type="ECO:0000313" key="6">
    <source>
        <dbReference type="EMBL" id="MBT1541093.1"/>
    </source>
</evidence>
<dbReference type="Gene3D" id="1.10.357.10">
    <property type="entry name" value="Tetracycline Repressor, domain 2"/>
    <property type="match status" value="1"/>
</dbReference>
<proteinExistence type="predicted"/>
<keyword evidence="3" id="KW-0804">Transcription</keyword>
<evidence type="ECO:0000313" key="7">
    <source>
        <dbReference type="Proteomes" id="UP000709437"/>
    </source>
</evidence>
<gene>
    <name evidence="6" type="ORF">KK103_04905</name>
</gene>
<evidence type="ECO:0000256" key="4">
    <source>
        <dbReference type="PROSITE-ProRule" id="PRU00335"/>
    </source>
</evidence>
<dbReference type="PANTHER" id="PTHR30055">
    <property type="entry name" value="HTH-TYPE TRANSCRIPTIONAL REGULATOR RUTR"/>
    <property type="match status" value="1"/>
</dbReference>
<dbReference type="PANTHER" id="PTHR30055:SF234">
    <property type="entry name" value="HTH-TYPE TRANSCRIPTIONAL REGULATOR BETI"/>
    <property type="match status" value="1"/>
</dbReference>
<comment type="caution">
    <text evidence="6">The sequence shown here is derived from an EMBL/GenBank/DDBJ whole genome shotgun (WGS) entry which is preliminary data.</text>
</comment>
<keyword evidence="2 4" id="KW-0238">DNA-binding</keyword>
<dbReference type="Pfam" id="PF00440">
    <property type="entry name" value="TetR_N"/>
    <property type="match status" value="1"/>
</dbReference>
<dbReference type="InterPro" id="IPR009057">
    <property type="entry name" value="Homeodomain-like_sf"/>
</dbReference>
<feature type="DNA-binding region" description="H-T-H motif" evidence="4">
    <location>
        <begin position="39"/>
        <end position="58"/>
    </location>
</feature>
<name>A0A9Q2W328_9MICO</name>
<evidence type="ECO:0000256" key="3">
    <source>
        <dbReference type="ARBA" id="ARBA00023163"/>
    </source>
</evidence>
<reference evidence="6" key="1">
    <citation type="submission" date="2021-05" db="EMBL/GenBank/DDBJ databases">
        <title>Whole genome sequence of Curtobacterium flaccumfaciens pv. flaccumfaciens strain CFBP 3417.</title>
        <authorList>
            <person name="Osdaghi E."/>
            <person name="Taghouti G."/>
            <person name="Portier P."/>
            <person name="Fazliarab A."/>
            <person name="Taghavi S.M."/>
            <person name="Briand M."/>
            <person name="Le-Saux M."/>
            <person name="Jacques M.-A."/>
        </authorList>
    </citation>
    <scope>NUCLEOTIDE SEQUENCE</scope>
    <source>
        <strain evidence="6">CFBP 3417</strain>
    </source>
</reference>
<dbReference type="Proteomes" id="UP000709437">
    <property type="component" value="Unassembled WGS sequence"/>
</dbReference>
<dbReference type="SUPFAM" id="SSF46689">
    <property type="entry name" value="Homeodomain-like"/>
    <property type="match status" value="1"/>
</dbReference>
<accession>A0A9Q2W328</accession>
<dbReference type="PRINTS" id="PR00455">
    <property type="entry name" value="HTHTETR"/>
</dbReference>
<dbReference type="EMBL" id="JAHEWX010000004">
    <property type="protein sequence ID" value="MBT1541093.1"/>
    <property type="molecule type" value="Genomic_DNA"/>
</dbReference>
<dbReference type="AlphaFoldDB" id="A0A9Q2W328"/>